<dbReference type="InterPro" id="IPR021109">
    <property type="entry name" value="Peptidase_aspartic_dom_sf"/>
</dbReference>
<dbReference type="Proteomes" id="UP001500503">
    <property type="component" value="Unassembled WGS sequence"/>
</dbReference>
<feature type="chain" id="PRO_5045121721" description="Aspartyl protease" evidence="2">
    <location>
        <begin position="25"/>
        <end position="185"/>
    </location>
</feature>
<dbReference type="RefSeq" id="WP_345462266.1">
    <property type="nucleotide sequence ID" value="NZ_BAABHF010000017.1"/>
</dbReference>
<dbReference type="PROSITE" id="PS51257">
    <property type="entry name" value="PROKAR_LIPOPROTEIN"/>
    <property type="match status" value="1"/>
</dbReference>
<comment type="caution">
    <text evidence="3">The sequence shown here is derived from an EMBL/GenBank/DDBJ whole genome shotgun (WGS) entry which is preliminary data.</text>
</comment>
<name>A0ABP8PSV6_9ACTN</name>
<dbReference type="CDD" id="cd05483">
    <property type="entry name" value="retropepsin_like_bacteria"/>
    <property type="match status" value="1"/>
</dbReference>
<evidence type="ECO:0000313" key="4">
    <source>
        <dbReference type="Proteomes" id="UP001500503"/>
    </source>
</evidence>
<keyword evidence="2" id="KW-0732">Signal</keyword>
<keyword evidence="4" id="KW-1185">Reference proteome</keyword>
<evidence type="ECO:0000256" key="2">
    <source>
        <dbReference type="SAM" id="SignalP"/>
    </source>
</evidence>
<dbReference type="EMBL" id="BAABHF010000017">
    <property type="protein sequence ID" value="GAA4491730.1"/>
    <property type="molecule type" value="Genomic_DNA"/>
</dbReference>
<dbReference type="Gene3D" id="2.40.70.10">
    <property type="entry name" value="Acid Proteases"/>
    <property type="match status" value="1"/>
</dbReference>
<proteinExistence type="predicted"/>
<evidence type="ECO:0000313" key="3">
    <source>
        <dbReference type="EMBL" id="GAA4491730.1"/>
    </source>
</evidence>
<feature type="region of interest" description="Disordered" evidence="1">
    <location>
        <begin position="30"/>
        <end position="58"/>
    </location>
</feature>
<feature type="signal peptide" evidence="2">
    <location>
        <begin position="1"/>
        <end position="24"/>
    </location>
</feature>
<dbReference type="Pfam" id="PF13650">
    <property type="entry name" value="Asp_protease_2"/>
    <property type="match status" value="1"/>
</dbReference>
<evidence type="ECO:0008006" key="5">
    <source>
        <dbReference type="Google" id="ProtNLM"/>
    </source>
</evidence>
<dbReference type="InterPro" id="IPR034122">
    <property type="entry name" value="Retropepsin-like_bacterial"/>
</dbReference>
<protein>
    <recommendedName>
        <fullName evidence="5">Aspartyl protease</fullName>
    </recommendedName>
</protein>
<accession>A0ABP8PSV6</accession>
<gene>
    <name evidence="3" type="ORF">GCM10023191_026130</name>
</gene>
<evidence type="ECO:0000256" key="1">
    <source>
        <dbReference type="SAM" id="MobiDB-lite"/>
    </source>
</evidence>
<dbReference type="SUPFAM" id="SSF50630">
    <property type="entry name" value="Acid proteases"/>
    <property type="match status" value="1"/>
</dbReference>
<reference evidence="4" key="1">
    <citation type="journal article" date="2019" name="Int. J. Syst. Evol. Microbiol.">
        <title>The Global Catalogue of Microorganisms (GCM) 10K type strain sequencing project: providing services to taxonomists for standard genome sequencing and annotation.</title>
        <authorList>
            <consortium name="The Broad Institute Genomics Platform"/>
            <consortium name="The Broad Institute Genome Sequencing Center for Infectious Disease"/>
            <person name="Wu L."/>
            <person name="Ma J."/>
        </authorList>
    </citation>
    <scope>NUCLEOTIDE SEQUENCE [LARGE SCALE GENOMIC DNA]</scope>
    <source>
        <strain evidence="4">JCM 17933</strain>
    </source>
</reference>
<organism evidence="3 4">
    <name type="scientific">Actinoallomurus oryzae</name>
    <dbReference type="NCBI Taxonomy" id="502180"/>
    <lineage>
        <taxon>Bacteria</taxon>
        <taxon>Bacillati</taxon>
        <taxon>Actinomycetota</taxon>
        <taxon>Actinomycetes</taxon>
        <taxon>Streptosporangiales</taxon>
        <taxon>Thermomonosporaceae</taxon>
        <taxon>Actinoallomurus</taxon>
    </lineage>
</organism>
<sequence>MSRTVITGLLLTAALQIAIGCAHSRVGAVQSPRPAGHPMAASPSGRAPTSSPTARPGEVTLPMRVVRGNGGTLVYVPMKVNGHGPYEFVLDTGSSNSSVDRSLVRRLGLPRTGQQHPVQGVTGSGMVPVVRVHRWTLGGLPMHGRSLSVVDLGIGVAGLLGSDELCRFGNVILDFRHNKLVIQPR</sequence>